<accession>A0A9X1S384</accession>
<dbReference type="PANTHER" id="PTHR33164">
    <property type="entry name" value="TRANSCRIPTIONAL REGULATOR, MARR FAMILY"/>
    <property type="match status" value="1"/>
</dbReference>
<dbReference type="AlphaFoldDB" id="A0A9X1S384"/>
<comment type="caution">
    <text evidence="5">The sequence shown here is derived from an EMBL/GenBank/DDBJ whole genome shotgun (WGS) entry which is preliminary data.</text>
</comment>
<organism evidence="5 6">
    <name type="scientific">Microbacterium allomyrinae</name>
    <dbReference type="NCBI Taxonomy" id="2830666"/>
    <lineage>
        <taxon>Bacteria</taxon>
        <taxon>Bacillati</taxon>
        <taxon>Actinomycetota</taxon>
        <taxon>Actinomycetes</taxon>
        <taxon>Micrococcales</taxon>
        <taxon>Microbacteriaceae</taxon>
        <taxon>Microbacterium</taxon>
    </lineage>
</organism>
<dbReference type="PROSITE" id="PS50995">
    <property type="entry name" value="HTH_MARR_2"/>
    <property type="match status" value="1"/>
</dbReference>
<protein>
    <submittedName>
        <fullName evidence="5">MarR family transcriptional regulator</fullName>
    </submittedName>
</protein>
<dbReference type="InterPro" id="IPR039422">
    <property type="entry name" value="MarR/SlyA-like"/>
</dbReference>
<dbReference type="Pfam" id="PF01047">
    <property type="entry name" value="MarR"/>
    <property type="match status" value="1"/>
</dbReference>
<name>A0A9X1S384_9MICO</name>
<dbReference type="PANTHER" id="PTHR33164:SF64">
    <property type="entry name" value="TRANSCRIPTIONAL REGULATOR SLYA"/>
    <property type="match status" value="1"/>
</dbReference>
<keyword evidence="3" id="KW-0804">Transcription</keyword>
<sequence>MSGTQILDSLLGISQLLHADQERELDRRGLTTSRTHLLWVLYHGGPQTQVHLAEAIGVTPRNVTTLVDALDATGFARREPHPSDRRAVLVQLTERGLSIMETMDAEHTALGSDLVAGLDAETVQTALQALAHIQERLHLLIAEHDHRQRERTEIG</sequence>
<keyword evidence="1" id="KW-0805">Transcription regulation</keyword>
<dbReference type="GO" id="GO:0003700">
    <property type="term" value="F:DNA-binding transcription factor activity"/>
    <property type="evidence" value="ECO:0007669"/>
    <property type="project" value="InterPro"/>
</dbReference>
<feature type="domain" description="HTH marR-type" evidence="4">
    <location>
        <begin position="3"/>
        <end position="135"/>
    </location>
</feature>
<evidence type="ECO:0000313" key="5">
    <source>
        <dbReference type="EMBL" id="MCC2032232.1"/>
    </source>
</evidence>
<dbReference type="PRINTS" id="PR00598">
    <property type="entry name" value="HTHMARR"/>
</dbReference>
<dbReference type="InterPro" id="IPR036390">
    <property type="entry name" value="WH_DNA-bd_sf"/>
</dbReference>
<dbReference type="Proteomes" id="UP001139354">
    <property type="component" value="Unassembled WGS sequence"/>
</dbReference>
<dbReference type="SMART" id="SM00347">
    <property type="entry name" value="HTH_MARR"/>
    <property type="match status" value="1"/>
</dbReference>
<dbReference type="GO" id="GO:0003677">
    <property type="term" value="F:DNA binding"/>
    <property type="evidence" value="ECO:0007669"/>
    <property type="project" value="UniProtKB-KW"/>
</dbReference>
<evidence type="ECO:0000313" key="6">
    <source>
        <dbReference type="Proteomes" id="UP001139354"/>
    </source>
</evidence>
<dbReference type="GO" id="GO:0006950">
    <property type="term" value="P:response to stress"/>
    <property type="evidence" value="ECO:0007669"/>
    <property type="project" value="TreeGrafter"/>
</dbReference>
<dbReference type="Gene3D" id="1.10.10.10">
    <property type="entry name" value="Winged helix-like DNA-binding domain superfamily/Winged helix DNA-binding domain"/>
    <property type="match status" value="1"/>
</dbReference>
<dbReference type="EMBL" id="JAGTTN010000002">
    <property type="protein sequence ID" value="MCC2032232.1"/>
    <property type="molecule type" value="Genomic_DNA"/>
</dbReference>
<proteinExistence type="predicted"/>
<keyword evidence="2" id="KW-0238">DNA-binding</keyword>
<evidence type="ECO:0000256" key="2">
    <source>
        <dbReference type="ARBA" id="ARBA00023125"/>
    </source>
</evidence>
<evidence type="ECO:0000256" key="3">
    <source>
        <dbReference type="ARBA" id="ARBA00023163"/>
    </source>
</evidence>
<reference evidence="5" key="1">
    <citation type="submission" date="2021-04" db="EMBL/GenBank/DDBJ databases">
        <title>Microbacterium tenobrionis sp. nov. and Microbacterium allomyrinae sp. nov., isolated from larvae of Tenobrio molitor and Allomyrina dichotoma, respectively.</title>
        <authorList>
            <person name="Lee S.D."/>
        </authorList>
    </citation>
    <scope>NUCLEOTIDE SEQUENCE</scope>
    <source>
        <strain evidence="5">BWT-G7</strain>
    </source>
</reference>
<dbReference type="RefSeq" id="WP_229384144.1">
    <property type="nucleotide sequence ID" value="NZ_JAGTTN010000002.1"/>
</dbReference>
<dbReference type="InterPro" id="IPR000835">
    <property type="entry name" value="HTH_MarR-typ"/>
</dbReference>
<keyword evidence="6" id="KW-1185">Reference proteome</keyword>
<gene>
    <name evidence="5" type="ORF">KEC57_08560</name>
</gene>
<dbReference type="SUPFAM" id="SSF46785">
    <property type="entry name" value="Winged helix' DNA-binding domain"/>
    <property type="match status" value="1"/>
</dbReference>
<evidence type="ECO:0000256" key="1">
    <source>
        <dbReference type="ARBA" id="ARBA00023015"/>
    </source>
</evidence>
<dbReference type="InterPro" id="IPR036388">
    <property type="entry name" value="WH-like_DNA-bd_sf"/>
</dbReference>
<evidence type="ECO:0000259" key="4">
    <source>
        <dbReference type="PROSITE" id="PS50995"/>
    </source>
</evidence>